<dbReference type="Gene3D" id="3.40.50.1820">
    <property type="entry name" value="alpha/beta hydrolase"/>
    <property type="match status" value="1"/>
</dbReference>
<sequence length="286" mass="31920" precursor="true">MNRYRSWGLLLAGFACSVCWQASLSAQQSSFIKMPTRKFRTPDEMLLFVPSRFPEGDWQTDQITFQDVFFQAADGTKLHGWYCPCDQPRATILLSHGNAGNVAFRTRWLRILQTRLKVSVLIYDYRGYGRSEGKPTIPGAIQDGQAARKKLAELSGRPLNEIVLMGESLGGAISVQLAAESPPKALVLQSTFTSFHDVAKVHASKLAWMVPKSRLNSIEALKQVQAPLLISHGTVDTVIPLTHGQALYRAAEEPKEFVSIEAVGHNDWIRDEYIESLSRFLDGLDK</sequence>
<dbReference type="PANTHER" id="PTHR12277:SF81">
    <property type="entry name" value="PROTEIN ABHD13"/>
    <property type="match status" value="1"/>
</dbReference>
<reference evidence="3 4" key="1">
    <citation type="submission" date="2019-02" db="EMBL/GenBank/DDBJ databases">
        <title>Deep-cultivation of Planctomycetes and their phenomic and genomic characterization uncovers novel biology.</title>
        <authorList>
            <person name="Wiegand S."/>
            <person name="Jogler M."/>
            <person name="Boedeker C."/>
            <person name="Pinto D."/>
            <person name="Vollmers J."/>
            <person name="Rivas-Marin E."/>
            <person name="Kohn T."/>
            <person name="Peeters S.H."/>
            <person name="Heuer A."/>
            <person name="Rast P."/>
            <person name="Oberbeckmann S."/>
            <person name="Bunk B."/>
            <person name="Jeske O."/>
            <person name="Meyerdierks A."/>
            <person name="Storesund J.E."/>
            <person name="Kallscheuer N."/>
            <person name="Luecker S."/>
            <person name="Lage O.M."/>
            <person name="Pohl T."/>
            <person name="Merkel B.J."/>
            <person name="Hornburger P."/>
            <person name="Mueller R.-W."/>
            <person name="Bruemmer F."/>
            <person name="Labrenz M."/>
            <person name="Spormann A.M."/>
            <person name="Op den Camp H."/>
            <person name="Overmann J."/>
            <person name="Amann R."/>
            <person name="Jetten M.S.M."/>
            <person name="Mascher T."/>
            <person name="Medema M.H."/>
            <person name="Devos D.P."/>
            <person name="Kaster A.-K."/>
            <person name="Ovreas L."/>
            <person name="Rohde M."/>
            <person name="Galperin M.Y."/>
            <person name="Jogler C."/>
        </authorList>
    </citation>
    <scope>NUCLEOTIDE SEQUENCE [LARGE SCALE GENOMIC DNA]</scope>
    <source>
        <strain evidence="3 4">SV_7m_r</strain>
    </source>
</reference>
<proteinExistence type="predicted"/>
<keyword evidence="4" id="KW-1185">Reference proteome</keyword>
<dbReference type="Pfam" id="PF12146">
    <property type="entry name" value="Hydrolase_4"/>
    <property type="match status" value="1"/>
</dbReference>
<dbReference type="InterPro" id="IPR022742">
    <property type="entry name" value="Hydrolase_4"/>
</dbReference>
<protein>
    <submittedName>
        <fullName evidence="3">Aminoacrylate hydrolase RutD</fullName>
    </submittedName>
</protein>
<dbReference type="EMBL" id="CP036272">
    <property type="protein sequence ID" value="QDT59068.1"/>
    <property type="molecule type" value="Genomic_DNA"/>
</dbReference>
<dbReference type="SUPFAM" id="SSF53474">
    <property type="entry name" value="alpha/beta-Hydrolases"/>
    <property type="match status" value="1"/>
</dbReference>
<dbReference type="AlphaFoldDB" id="A0A517SSG6"/>
<evidence type="ECO:0000259" key="2">
    <source>
        <dbReference type="Pfam" id="PF12146"/>
    </source>
</evidence>
<dbReference type="RefSeq" id="WP_145270686.1">
    <property type="nucleotide sequence ID" value="NZ_CP036272.1"/>
</dbReference>
<feature type="signal peptide" evidence="1">
    <location>
        <begin position="1"/>
        <end position="22"/>
    </location>
</feature>
<feature type="chain" id="PRO_5022065960" evidence="1">
    <location>
        <begin position="23"/>
        <end position="286"/>
    </location>
</feature>
<organism evidence="3 4">
    <name type="scientific">Stieleria bergensis</name>
    <dbReference type="NCBI Taxonomy" id="2528025"/>
    <lineage>
        <taxon>Bacteria</taxon>
        <taxon>Pseudomonadati</taxon>
        <taxon>Planctomycetota</taxon>
        <taxon>Planctomycetia</taxon>
        <taxon>Pirellulales</taxon>
        <taxon>Pirellulaceae</taxon>
        <taxon>Stieleria</taxon>
    </lineage>
</organism>
<keyword evidence="1" id="KW-0732">Signal</keyword>
<dbReference type="GO" id="GO:0016787">
    <property type="term" value="F:hydrolase activity"/>
    <property type="evidence" value="ECO:0007669"/>
    <property type="project" value="UniProtKB-KW"/>
</dbReference>
<dbReference type="InterPro" id="IPR029058">
    <property type="entry name" value="AB_hydrolase_fold"/>
</dbReference>
<evidence type="ECO:0000256" key="1">
    <source>
        <dbReference type="SAM" id="SignalP"/>
    </source>
</evidence>
<dbReference type="PROSITE" id="PS51257">
    <property type="entry name" value="PROKAR_LIPOPROTEIN"/>
    <property type="match status" value="1"/>
</dbReference>
<name>A0A517SSG6_9BACT</name>
<dbReference type="OrthoDB" id="9777090at2"/>
<accession>A0A517SSG6</accession>
<dbReference type="PANTHER" id="PTHR12277">
    <property type="entry name" value="ALPHA/BETA HYDROLASE DOMAIN-CONTAINING PROTEIN"/>
    <property type="match status" value="1"/>
</dbReference>
<evidence type="ECO:0000313" key="4">
    <source>
        <dbReference type="Proteomes" id="UP000315003"/>
    </source>
</evidence>
<dbReference type="Proteomes" id="UP000315003">
    <property type="component" value="Chromosome"/>
</dbReference>
<evidence type="ECO:0000313" key="3">
    <source>
        <dbReference type="EMBL" id="QDT59068.1"/>
    </source>
</evidence>
<gene>
    <name evidence="3" type="primary">rutD</name>
    <name evidence="3" type="ORF">SV7mr_15740</name>
</gene>
<feature type="domain" description="Serine aminopeptidase S33" evidence="2">
    <location>
        <begin position="87"/>
        <end position="215"/>
    </location>
</feature>
<keyword evidence="3" id="KW-0378">Hydrolase</keyword>